<evidence type="ECO:0000313" key="8">
    <source>
        <dbReference type="EMBL" id="AML79614.1"/>
    </source>
</evidence>
<dbReference type="Pfam" id="PF13426">
    <property type="entry name" value="PAS_9"/>
    <property type="match status" value="1"/>
</dbReference>
<dbReference type="SMART" id="SM00086">
    <property type="entry name" value="PAC"/>
    <property type="match status" value="1"/>
</dbReference>
<dbReference type="GO" id="GO:0009637">
    <property type="term" value="P:response to blue light"/>
    <property type="evidence" value="ECO:0007669"/>
    <property type="project" value="UniProtKB-ARBA"/>
</dbReference>
<evidence type="ECO:0000256" key="2">
    <source>
        <dbReference type="ARBA" id="ARBA00022606"/>
    </source>
</evidence>
<dbReference type="NCBIfam" id="TIGR00229">
    <property type="entry name" value="sensory_box"/>
    <property type="match status" value="1"/>
</dbReference>
<evidence type="ECO:0000256" key="4">
    <source>
        <dbReference type="ARBA" id="ARBA00022643"/>
    </source>
</evidence>
<dbReference type="Gene3D" id="3.30.450.20">
    <property type="entry name" value="PAS domain"/>
    <property type="match status" value="1"/>
</dbReference>
<keyword evidence="4" id="KW-0288">FMN</keyword>
<keyword evidence="2" id="KW-0716">Sensory transduction</keyword>
<dbReference type="PROSITE" id="PS50112">
    <property type="entry name" value="PAS"/>
    <property type="match status" value="1"/>
</dbReference>
<keyword evidence="6" id="KW-0675">Receptor</keyword>
<keyword evidence="1" id="KW-0600">Photoreceptor protein</keyword>
<dbReference type="EMBL" id="KU702123">
    <property type="protein sequence ID" value="AML79614.1"/>
    <property type="molecule type" value="mRNA"/>
</dbReference>
<dbReference type="PANTHER" id="PTHR47429">
    <property type="entry name" value="PROTEIN TWIN LOV 1"/>
    <property type="match status" value="1"/>
</dbReference>
<dbReference type="AlphaFoldDB" id="A0A140F7L0"/>
<proteinExistence type="evidence at transcript level"/>
<evidence type="ECO:0000256" key="3">
    <source>
        <dbReference type="ARBA" id="ARBA00022630"/>
    </source>
</evidence>
<dbReference type="SUPFAM" id="SSF55785">
    <property type="entry name" value="PYP-like sensor domain (PAS domain)"/>
    <property type="match status" value="1"/>
</dbReference>
<dbReference type="InterPro" id="IPR035965">
    <property type="entry name" value="PAS-like_dom_sf"/>
</dbReference>
<dbReference type="GO" id="GO:0009881">
    <property type="term" value="F:photoreceptor activity"/>
    <property type="evidence" value="ECO:0007669"/>
    <property type="project" value="UniProtKB-KW"/>
</dbReference>
<dbReference type="CDD" id="cd00130">
    <property type="entry name" value="PAS"/>
    <property type="match status" value="1"/>
</dbReference>
<dbReference type="PANTHER" id="PTHR47429:SF2">
    <property type="entry name" value="PROTEIN TWIN LOV 1"/>
    <property type="match status" value="1"/>
</dbReference>
<organism evidence="8">
    <name type="scientific">Rhodiola rosea</name>
    <name type="common">Roseroot</name>
    <name type="synonym">Sedum rhodiola</name>
    <dbReference type="NCBI Taxonomy" id="203015"/>
    <lineage>
        <taxon>Eukaryota</taxon>
        <taxon>Viridiplantae</taxon>
        <taxon>Streptophyta</taxon>
        <taxon>Embryophyta</taxon>
        <taxon>Tracheophyta</taxon>
        <taxon>Spermatophyta</taxon>
        <taxon>Magnoliopsida</taxon>
        <taxon>eudicotyledons</taxon>
        <taxon>Gunneridae</taxon>
        <taxon>Pentapetalae</taxon>
        <taxon>Saxifragales</taxon>
        <taxon>Crassulaceae</taxon>
        <taxon>Rhodiola</taxon>
    </lineage>
</organism>
<dbReference type="InterPro" id="IPR001610">
    <property type="entry name" value="PAC"/>
</dbReference>
<name>A0A140F7L0_RHORB</name>
<reference evidence="8" key="1">
    <citation type="journal article" date="2016" name="Proc. Natl. Acad. Sci. U.S.A.">
        <title>Functional and topological diversity of LOV domain photoreceptors.</title>
        <authorList>
            <person name="Glantz S.T."/>
            <person name="Carpenter E.J."/>
            <person name="Melkonian M."/>
            <person name="Gardner K.H."/>
            <person name="Boyden E.S."/>
            <person name="Wong G.K."/>
            <person name="Chow B.Y."/>
        </authorList>
    </citation>
    <scope>NUCLEOTIDE SEQUENCE</scope>
    <source>
        <strain evidence="8">ZJUL_2060269</strain>
    </source>
</reference>
<evidence type="ECO:0000259" key="7">
    <source>
        <dbReference type="PROSITE" id="PS50112"/>
    </source>
</evidence>
<dbReference type="GO" id="GO:0005634">
    <property type="term" value="C:nucleus"/>
    <property type="evidence" value="ECO:0007669"/>
    <property type="project" value="TreeGrafter"/>
</dbReference>
<evidence type="ECO:0000256" key="6">
    <source>
        <dbReference type="ARBA" id="ARBA00023170"/>
    </source>
</evidence>
<evidence type="ECO:0000256" key="1">
    <source>
        <dbReference type="ARBA" id="ARBA00022543"/>
    </source>
</evidence>
<feature type="domain" description="PAS" evidence="7">
    <location>
        <begin position="92"/>
        <end position="114"/>
    </location>
</feature>
<keyword evidence="5" id="KW-0157">Chromophore</keyword>
<protein>
    <submittedName>
        <fullName evidence="8">Putative LOV domain-containing protein</fullName>
    </submittedName>
</protein>
<accession>A0A140F7L0</accession>
<sequence length="219" mass="23981">MPLDLIVDRDQRGFDVEAHCEASEMEKRRASNVMNNILSVLTHYSESTGKVVCAKRLSASGIGLLNSSIISSLGRIKQSFVLTDPNLLDMPIVYVSDAFLKLTGYSRHEVLGQNCRFLSGVDTDSSTLFQIKANIQAEQACTVRILNYRKDGSSFWNLLHISPVRNASGKIAYLVGVQTEDGGNHDRHGLSPEKRQLSVVGMVKVAIRTPSIGASTSRS</sequence>
<keyword evidence="3" id="KW-0285">Flavoprotein</keyword>
<dbReference type="InterPro" id="IPR000014">
    <property type="entry name" value="PAS"/>
</dbReference>
<evidence type="ECO:0000256" key="5">
    <source>
        <dbReference type="ARBA" id="ARBA00022991"/>
    </source>
</evidence>